<sequence length="463" mass="53256">MNEDQPPDQDLDERAFFEQDEEQSEVHRADPNEEESEGDNHNNNEAATTTTTATHPGRNPFEALVDWWKGLLPTHHHHPQQRPGNESLAVVTLHYDERAQCAIAVMSQPCPKGVCSVYFTCRVQQGTARRHSALYYELDGFVRDQFHAVQRAVQPHTVHLAVGALESSDAAQLAYLQAQRHQKRLEHHRQPVQEDRFALVLEICRLYRLQDDLDLLSLYCLAQVNRTCRQLASRILRYQRQHLNIRVTPYVDGANSFGYSRLIRRNETNLVEHKESGRTVLYRQCRQVFLRKIHHDNKNGVDACDQYQPVDPAHSFSWACEEIALAHLHQWWGDIAERDYIGQKLVLQWYPLSLDEGTAVMLDTLRLEAGPLLGTRVWQSRKTAVTLHVSQSETRMLDNVTLSYAGQARVVSVHVPWMTLVQAAAKLEWPRLSQSYLSVQQTRPLLPHELEYGELVHDLANAK</sequence>
<feature type="compositionally biased region" description="Acidic residues" evidence="1">
    <location>
        <begin position="1"/>
        <end position="11"/>
    </location>
</feature>
<proteinExistence type="predicted"/>
<accession>A0A7S3L8Y5</accession>
<evidence type="ECO:0000256" key="1">
    <source>
        <dbReference type="SAM" id="MobiDB-lite"/>
    </source>
</evidence>
<protein>
    <submittedName>
        <fullName evidence="2">Uncharacterized protein</fullName>
    </submittedName>
</protein>
<evidence type="ECO:0000313" key="2">
    <source>
        <dbReference type="EMBL" id="CAE0414867.1"/>
    </source>
</evidence>
<organism evidence="2">
    <name type="scientific">Amphora coffeiformis</name>
    <dbReference type="NCBI Taxonomy" id="265554"/>
    <lineage>
        <taxon>Eukaryota</taxon>
        <taxon>Sar</taxon>
        <taxon>Stramenopiles</taxon>
        <taxon>Ochrophyta</taxon>
        <taxon>Bacillariophyta</taxon>
        <taxon>Bacillariophyceae</taxon>
        <taxon>Bacillariophycidae</taxon>
        <taxon>Thalassiophysales</taxon>
        <taxon>Catenulaceae</taxon>
        <taxon>Amphora</taxon>
    </lineage>
</organism>
<dbReference type="AlphaFoldDB" id="A0A7S3L8Y5"/>
<gene>
    <name evidence="2" type="ORF">ACOF00016_LOCUS12048</name>
</gene>
<feature type="region of interest" description="Disordered" evidence="1">
    <location>
        <begin position="1"/>
        <end position="59"/>
    </location>
</feature>
<dbReference type="EMBL" id="HBIM01015251">
    <property type="protein sequence ID" value="CAE0414867.1"/>
    <property type="molecule type" value="Transcribed_RNA"/>
</dbReference>
<name>A0A7S3L8Y5_9STRA</name>
<reference evidence="2" key="1">
    <citation type="submission" date="2021-01" db="EMBL/GenBank/DDBJ databases">
        <authorList>
            <person name="Corre E."/>
            <person name="Pelletier E."/>
            <person name="Niang G."/>
            <person name="Scheremetjew M."/>
            <person name="Finn R."/>
            <person name="Kale V."/>
            <person name="Holt S."/>
            <person name="Cochrane G."/>
            <person name="Meng A."/>
            <person name="Brown T."/>
            <person name="Cohen L."/>
        </authorList>
    </citation>
    <scope>NUCLEOTIDE SEQUENCE</scope>
    <source>
        <strain evidence="2">CCMP127</strain>
    </source>
</reference>